<evidence type="ECO:0000313" key="2">
    <source>
        <dbReference type="EMBL" id="KAF1850029.1"/>
    </source>
</evidence>
<comment type="caution">
    <text evidence="2">The sequence shown here is derived from an EMBL/GenBank/DDBJ whole genome shotgun (WGS) entry which is preliminary data.</text>
</comment>
<gene>
    <name evidence="2" type="ORF">K460DRAFT_360895</name>
</gene>
<accession>A0A9P4GRM8</accession>
<proteinExistence type="predicted"/>
<dbReference type="RefSeq" id="XP_040792592.1">
    <property type="nucleotide sequence ID" value="XM_040932358.1"/>
</dbReference>
<feature type="transmembrane region" description="Helical" evidence="1">
    <location>
        <begin position="95"/>
        <end position="113"/>
    </location>
</feature>
<evidence type="ECO:0000256" key="1">
    <source>
        <dbReference type="SAM" id="Phobius"/>
    </source>
</evidence>
<keyword evidence="3" id="KW-1185">Reference proteome</keyword>
<feature type="transmembrane region" description="Helical" evidence="1">
    <location>
        <begin position="70"/>
        <end position="89"/>
    </location>
</feature>
<keyword evidence="1" id="KW-0812">Transmembrane</keyword>
<dbReference type="Proteomes" id="UP000800039">
    <property type="component" value="Unassembled WGS sequence"/>
</dbReference>
<keyword evidence="1" id="KW-0472">Membrane</keyword>
<keyword evidence="1" id="KW-1133">Transmembrane helix</keyword>
<evidence type="ECO:0000313" key="3">
    <source>
        <dbReference type="Proteomes" id="UP000800039"/>
    </source>
</evidence>
<name>A0A9P4GRM8_9PLEO</name>
<dbReference type="GeneID" id="63849609"/>
<reference evidence="2" key="1">
    <citation type="submission" date="2020-01" db="EMBL/GenBank/DDBJ databases">
        <authorList>
            <consortium name="DOE Joint Genome Institute"/>
            <person name="Haridas S."/>
            <person name="Albert R."/>
            <person name="Binder M."/>
            <person name="Bloem J."/>
            <person name="Labutti K."/>
            <person name="Salamov A."/>
            <person name="Andreopoulos B."/>
            <person name="Baker S.E."/>
            <person name="Barry K."/>
            <person name="Bills G."/>
            <person name="Bluhm B.H."/>
            <person name="Cannon C."/>
            <person name="Castanera R."/>
            <person name="Culley D.E."/>
            <person name="Daum C."/>
            <person name="Ezra D."/>
            <person name="Gonzalez J.B."/>
            <person name="Henrissat B."/>
            <person name="Kuo A."/>
            <person name="Liang C."/>
            <person name="Lipzen A."/>
            <person name="Lutzoni F."/>
            <person name="Magnuson J."/>
            <person name="Mondo S."/>
            <person name="Nolan M."/>
            <person name="Ohm R."/>
            <person name="Pangilinan J."/>
            <person name="Park H.-J."/>
            <person name="Ramirez L."/>
            <person name="Alfaro M."/>
            <person name="Sun H."/>
            <person name="Tritt A."/>
            <person name="Yoshinaga Y."/>
            <person name="Zwiers L.-H."/>
            <person name="Turgeon B.G."/>
            <person name="Goodwin S.B."/>
            <person name="Spatafora J.W."/>
            <person name="Crous P.W."/>
            <person name="Grigoriev I.V."/>
        </authorList>
    </citation>
    <scope>NUCLEOTIDE SEQUENCE</scope>
    <source>
        <strain evidence="2">CBS 394.84</strain>
    </source>
</reference>
<dbReference type="EMBL" id="ML976614">
    <property type="protein sequence ID" value="KAF1850029.1"/>
    <property type="molecule type" value="Genomic_DNA"/>
</dbReference>
<sequence length="141" mass="16049">MTERTWMMRAPPSVRLPRRSLPAHSRTAANIRHYASHPPCVAQIFCVGISDWQLLIVRIVFFWSMQERGYADYHAFLLLLISVSLAYPFARICNIVFPIGSGIVTLHRILFFAGRRHGRSGVEVPILQLYSNFRGSIPGPL</sequence>
<organism evidence="2 3">
    <name type="scientific">Cucurbitaria berberidis CBS 394.84</name>
    <dbReference type="NCBI Taxonomy" id="1168544"/>
    <lineage>
        <taxon>Eukaryota</taxon>
        <taxon>Fungi</taxon>
        <taxon>Dikarya</taxon>
        <taxon>Ascomycota</taxon>
        <taxon>Pezizomycotina</taxon>
        <taxon>Dothideomycetes</taxon>
        <taxon>Pleosporomycetidae</taxon>
        <taxon>Pleosporales</taxon>
        <taxon>Pleosporineae</taxon>
        <taxon>Cucurbitariaceae</taxon>
        <taxon>Cucurbitaria</taxon>
    </lineage>
</organism>
<dbReference type="AlphaFoldDB" id="A0A9P4GRM8"/>
<protein>
    <submittedName>
        <fullName evidence="2">Uncharacterized protein</fullName>
    </submittedName>
</protein>